<dbReference type="HOGENOM" id="CLU_161124_3_1_12"/>
<evidence type="ECO:0000256" key="8">
    <source>
        <dbReference type="ARBA" id="ARBA00023118"/>
    </source>
</evidence>
<dbReference type="eggNOG" id="COG1343">
    <property type="taxonomic scope" value="Bacteria"/>
</dbReference>
<keyword evidence="6 9" id="KW-0378">Hydrolase</keyword>
<dbReference type="PIRSF" id="PIRSF032582">
    <property type="entry name" value="Cas2"/>
    <property type="match status" value="1"/>
</dbReference>
<dbReference type="CDD" id="cd09725">
    <property type="entry name" value="Cas2_I_II_III"/>
    <property type="match status" value="1"/>
</dbReference>
<dbReference type="PANTHER" id="PTHR34405:SF3">
    <property type="entry name" value="CRISPR-ASSOCIATED ENDORIBONUCLEASE CAS2 3"/>
    <property type="match status" value="1"/>
</dbReference>
<dbReference type="OrthoDB" id="9798176at2"/>
<keyword evidence="3 9" id="KW-0540">Nuclease</keyword>
<evidence type="ECO:0000313" key="11">
    <source>
        <dbReference type="EMBL" id="AHC13997.1"/>
    </source>
</evidence>
<keyword evidence="4 9" id="KW-0479">Metal-binding</keyword>
<dbReference type="PANTHER" id="PTHR34405">
    <property type="entry name" value="CRISPR-ASSOCIATED ENDORIBONUCLEASE CAS2"/>
    <property type="match status" value="1"/>
</dbReference>
<gene>
    <name evidence="9" type="primary">cas2</name>
    <name evidence="11" type="ORF">L21SP2_0565</name>
</gene>
<comment type="function">
    <text evidence="9">CRISPR (clustered regularly interspaced short palindromic repeat), is an adaptive immune system that provides protection against mobile genetic elements (viruses, transposable elements and conjugative plasmids). CRISPR clusters contain sequences complementary to antecedent mobile elements and target invading nucleic acids. CRISPR clusters are transcribed and processed into CRISPR RNA (crRNA). Functions as a ssRNA-specific endoribonuclease. Involved in the integration of spacer DNA into the CRISPR cassette.</text>
</comment>
<accession>V5WDY1</accession>
<dbReference type="EC" id="3.1.-.-" evidence="9"/>
<evidence type="ECO:0000256" key="2">
    <source>
        <dbReference type="ARBA" id="ARBA00009959"/>
    </source>
</evidence>
<evidence type="ECO:0000313" key="12">
    <source>
        <dbReference type="Proteomes" id="UP000018680"/>
    </source>
</evidence>
<sequence length="96" mass="11043">MMVLISYDVAVTSPGGKRRLRKIAKECTNFGQRVQYSVFECVIDPGQWARLKNTLEGIIDVELDSLRYYYLGKNYRKRVEHIGAKASFDVDDPLII</sequence>
<dbReference type="KEGG" id="slr:L21SP2_0565"/>
<feature type="binding site" evidence="9">
    <location>
        <position position="8"/>
    </location>
    <ligand>
        <name>Mg(2+)</name>
        <dbReference type="ChEBI" id="CHEBI:18420"/>
        <note>catalytic</note>
    </ligand>
</feature>
<dbReference type="Gene3D" id="3.30.70.240">
    <property type="match status" value="1"/>
</dbReference>
<dbReference type="STRING" id="1307761.L21SP2_0565"/>
<evidence type="ECO:0000256" key="6">
    <source>
        <dbReference type="ARBA" id="ARBA00022801"/>
    </source>
</evidence>
<dbReference type="GO" id="GO:0004521">
    <property type="term" value="F:RNA endonuclease activity"/>
    <property type="evidence" value="ECO:0007669"/>
    <property type="project" value="UniProtKB-UniRule"/>
</dbReference>
<evidence type="ECO:0000256" key="4">
    <source>
        <dbReference type="ARBA" id="ARBA00022723"/>
    </source>
</evidence>
<dbReference type="Pfam" id="PF09827">
    <property type="entry name" value="CRISPR_Cas2"/>
    <property type="match status" value="1"/>
</dbReference>
<dbReference type="GO" id="GO:0016787">
    <property type="term" value="F:hydrolase activity"/>
    <property type="evidence" value="ECO:0007669"/>
    <property type="project" value="UniProtKB-KW"/>
</dbReference>
<dbReference type="GO" id="GO:0043571">
    <property type="term" value="P:maintenance of CRISPR repeat elements"/>
    <property type="evidence" value="ECO:0007669"/>
    <property type="project" value="UniProtKB-UniRule"/>
</dbReference>
<dbReference type="EMBL" id="CP006939">
    <property type="protein sequence ID" value="AHC13997.1"/>
    <property type="molecule type" value="Genomic_DNA"/>
</dbReference>
<dbReference type="AlphaFoldDB" id="V5WDY1"/>
<dbReference type="InterPro" id="IPR019199">
    <property type="entry name" value="Virulence_VapD/CRISPR_Cas2"/>
</dbReference>
<keyword evidence="7 9" id="KW-0460">Magnesium</keyword>
<comment type="cofactor">
    <cofactor evidence="1 9">
        <name>Mg(2+)</name>
        <dbReference type="ChEBI" id="CHEBI:18420"/>
    </cofactor>
</comment>
<keyword evidence="12" id="KW-1185">Reference proteome</keyword>
<dbReference type="GO" id="GO:0046872">
    <property type="term" value="F:metal ion binding"/>
    <property type="evidence" value="ECO:0007669"/>
    <property type="project" value="UniProtKB-UniRule"/>
</dbReference>
<protein>
    <recommendedName>
        <fullName evidence="9">CRISPR-associated endoribonuclease Cas2</fullName>
        <ecNumber evidence="9">3.1.-.-</ecNumber>
    </recommendedName>
</protein>
<proteinExistence type="inferred from homology"/>
<evidence type="ECO:0000256" key="5">
    <source>
        <dbReference type="ARBA" id="ARBA00022759"/>
    </source>
</evidence>
<dbReference type="NCBIfam" id="TIGR01573">
    <property type="entry name" value="cas2"/>
    <property type="match status" value="1"/>
</dbReference>
<keyword evidence="8 9" id="KW-0051">Antiviral defense</keyword>
<evidence type="ECO:0000256" key="3">
    <source>
        <dbReference type="ARBA" id="ARBA00022722"/>
    </source>
</evidence>
<comment type="subunit">
    <text evidence="9">Homodimer, forms a heterotetramer with a Cas1 homodimer.</text>
</comment>
<dbReference type="HAMAP" id="MF_01471">
    <property type="entry name" value="Cas2"/>
    <property type="match status" value="1"/>
</dbReference>
<evidence type="ECO:0000256" key="9">
    <source>
        <dbReference type="HAMAP-Rule" id="MF_01471"/>
    </source>
</evidence>
<organism evidence="11 12">
    <name type="scientific">Salinispira pacifica</name>
    <dbReference type="NCBI Taxonomy" id="1307761"/>
    <lineage>
        <taxon>Bacteria</taxon>
        <taxon>Pseudomonadati</taxon>
        <taxon>Spirochaetota</taxon>
        <taxon>Spirochaetia</taxon>
        <taxon>Spirochaetales</taxon>
        <taxon>Spirochaetaceae</taxon>
        <taxon>Salinispira</taxon>
    </lineage>
</organism>
<reference evidence="11 12" key="1">
    <citation type="journal article" date="2015" name="Stand. Genomic Sci.">
        <title>Complete genome sequence and description of Salinispira pacifica gen. nov., sp. nov., a novel spirochaete isolated form a hypersaline microbial mat.</title>
        <authorList>
            <person name="Ben Hania W."/>
            <person name="Joseph M."/>
            <person name="Schumann P."/>
            <person name="Bunk B."/>
            <person name="Fiebig A."/>
            <person name="Sproer C."/>
            <person name="Klenk H.P."/>
            <person name="Fardeau M.L."/>
            <person name="Spring S."/>
        </authorList>
    </citation>
    <scope>NUCLEOTIDE SEQUENCE [LARGE SCALE GENOMIC DNA]</scope>
    <source>
        <strain evidence="11 12">L21-RPul-D2</strain>
    </source>
</reference>
<dbReference type="GO" id="GO:0051607">
    <property type="term" value="P:defense response to virus"/>
    <property type="evidence" value="ECO:0007669"/>
    <property type="project" value="UniProtKB-UniRule"/>
</dbReference>
<evidence type="ECO:0000256" key="1">
    <source>
        <dbReference type="ARBA" id="ARBA00001946"/>
    </source>
</evidence>
<dbReference type="InterPro" id="IPR021127">
    <property type="entry name" value="CRISPR_associated_Cas2"/>
</dbReference>
<keyword evidence="5 9" id="KW-0255">Endonuclease</keyword>
<comment type="similarity">
    <text evidence="2 9 10">Belongs to the CRISPR-associated endoribonuclease Cas2 protein family.</text>
</comment>
<evidence type="ECO:0000256" key="7">
    <source>
        <dbReference type="ARBA" id="ARBA00022842"/>
    </source>
</evidence>
<dbReference type="Proteomes" id="UP000018680">
    <property type="component" value="Chromosome"/>
</dbReference>
<name>V5WDY1_9SPIO</name>
<evidence type="ECO:0000256" key="10">
    <source>
        <dbReference type="PIRNR" id="PIRNR032582"/>
    </source>
</evidence>
<dbReference type="RefSeq" id="WP_024266929.1">
    <property type="nucleotide sequence ID" value="NC_023035.1"/>
</dbReference>
<dbReference type="PATRIC" id="fig|1307761.3.peg.566"/>
<dbReference type="SUPFAM" id="SSF143430">
    <property type="entry name" value="TTP0101/SSO1404-like"/>
    <property type="match status" value="1"/>
</dbReference>